<keyword evidence="2" id="KW-1185">Reference proteome</keyword>
<organism evidence="1 2">
    <name type="scientific">Bemisia tabaci</name>
    <name type="common">Sweetpotato whitefly</name>
    <name type="synonym">Aleurodes tabaci</name>
    <dbReference type="NCBI Taxonomy" id="7038"/>
    <lineage>
        <taxon>Eukaryota</taxon>
        <taxon>Metazoa</taxon>
        <taxon>Ecdysozoa</taxon>
        <taxon>Arthropoda</taxon>
        <taxon>Hexapoda</taxon>
        <taxon>Insecta</taxon>
        <taxon>Pterygota</taxon>
        <taxon>Neoptera</taxon>
        <taxon>Paraneoptera</taxon>
        <taxon>Hemiptera</taxon>
        <taxon>Sternorrhyncha</taxon>
        <taxon>Aleyrodoidea</taxon>
        <taxon>Aleyrodidae</taxon>
        <taxon>Aleyrodinae</taxon>
        <taxon>Bemisia</taxon>
    </lineage>
</organism>
<proteinExistence type="predicted"/>
<name>A0A9P0AK68_BEMTA</name>
<dbReference type="Proteomes" id="UP001152759">
    <property type="component" value="Chromosome 7"/>
</dbReference>
<reference evidence="1" key="1">
    <citation type="submission" date="2021-12" db="EMBL/GenBank/DDBJ databases">
        <authorList>
            <person name="King R."/>
        </authorList>
    </citation>
    <scope>NUCLEOTIDE SEQUENCE</scope>
</reference>
<gene>
    <name evidence="1" type="ORF">BEMITA_LOCUS11994</name>
</gene>
<protein>
    <submittedName>
        <fullName evidence="1">Uncharacterized protein</fullName>
    </submittedName>
</protein>
<dbReference type="AlphaFoldDB" id="A0A9P0AK68"/>
<dbReference type="EMBL" id="OU963868">
    <property type="protein sequence ID" value="CAH0393614.1"/>
    <property type="molecule type" value="Genomic_DNA"/>
</dbReference>
<evidence type="ECO:0000313" key="2">
    <source>
        <dbReference type="Proteomes" id="UP001152759"/>
    </source>
</evidence>
<accession>A0A9P0AK68</accession>
<sequence>MKIIFTRVILVIYFLIQSVCFVDTGRLKTWKKEVHAKKLNDDSKYYPAARAKLRDIDSQNLCAKDDPKMTRSHFRWWYLYYDKLPGLKDCQLAMELMNFLPGKERVIDEIATKAECRTPKDNPLGPKKCHLYTRPWFRRFTGDNLDDPWTPLHIHNLEKS</sequence>
<evidence type="ECO:0000313" key="1">
    <source>
        <dbReference type="EMBL" id="CAH0393614.1"/>
    </source>
</evidence>